<dbReference type="InterPro" id="IPR049012">
    <property type="entry name" value="Mutator_transp_dom"/>
</dbReference>
<dbReference type="InterPro" id="IPR011335">
    <property type="entry name" value="Restrct_endonuc-II-like"/>
</dbReference>
<dbReference type="GO" id="GO:0006281">
    <property type="term" value="P:DNA repair"/>
    <property type="evidence" value="ECO:0007669"/>
    <property type="project" value="UniProtKB-ARBA"/>
</dbReference>
<dbReference type="Pfam" id="PF09588">
    <property type="entry name" value="YqaJ"/>
    <property type="match status" value="1"/>
</dbReference>
<evidence type="ECO:0000259" key="2">
    <source>
        <dbReference type="Pfam" id="PF20700"/>
    </source>
</evidence>
<dbReference type="InterPro" id="IPR019080">
    <property type="entry name" value="YqaJ_viral_recombinase"/>
</dbReference>
<dbReference type="AlphaFoldDB" id="A0A1D2M5P1"/>
<evidence type="ECO:0000259" key="1">
    <source>
        <dbReference type="Pfam" id="PF09588"/>
    </source>
</evidence>
<dbReference type="STRING" id="48709.A0A1D2M5P1"/>
<dbReference type="OMA" id="CAWITLK"/>
<dbReference type="PANTHER" id="PTHR46609:SF8">
    <property type="entry name" value="YQAJ VIRAL RECOMBINASE DOMAIN-CONTAINING PROTEIN"/>
    <property type="match status" value="1"/>
</dbReference>
<dbReference type="InterPro" id="IPR011604">
    <property type="entry name" value="PDDEXK-like_dom_sf"/>
</dbReference>
<dbReference type="Gene3D" id="3.90.320.10">
    <property type="match status" value="1"/>
</dbReference>
<dbReference type="CDD" id="cd22343">
    <property type="entry name" value="PDDEXK_lambda_exonuclease-like"/>
    <property type="match status" value="1"/>
</dbReference>
<feature type="domain" description="YqaJ viral recombinase" evidence="1">
    <location>
        <begin position="554"/>
        <end position="703"/>
    </location>
</feature>
<dbReference type="SUPFAM" id="SSF52980">
    <property type="entry name" value="Restriction endonuclease-like"/>
    <property type="match status" value="1"/>
</dbReference>
<name>A0A1D2M5P1_ORCCI</name>
<accession>A0A1D2M5P1</accession>
<sequence>KMGQPWRKKKAQTQRAKNAAEFKLKLLQSSNHLQPAPTTMTASNMYFEKQRNQQSTSHHGISMKIPSVKKPVYDESTFRGRRIFSCDSILSFVFNLNKHMDNCKRIKLAFSHEVRKFGGLDRSTILTCQCVPCPGFFSKLQNNGRISIFEGAEKELVRAGAEELRLAKEAGDVIEVEGKSYYKITVVVDGGWSKRSFGHSYNANCGIGVIIGYRTRKAENIGVAAELHDCYRNFDQPSTAMEADAIAEGFAKSIQMHGLVYHEFVGDGDSSVHAKVINTYTGVTVKKVECINHAMRNFNRKLMDLSCNLKKGKNSPDIPQEERQIEGMAKYFDRLGKGVRGAIDFHHQFCEEQDRYILLDQDIMNVPFHVFGDHTKCRSYFCPPDGERRKEENRVPEMQTKVIWKTMMKHITKLASLSTSLIHKKDTNCVEAFMSVANKYMEGKRKHLGASYLYRLRMCCAVFSYNVCAWITLKEKSLREKQRIKKKAPPRQISFGFLKARKGDQYYGDDPTRPDMEDSVLQLRINDCYEGLQVDEVKQQFIEQQTRNQSECEEWFSHRRERMTASIAGKLYKLQPTSDNTSTLNSMLRNQSFRGTAATKYGLDSEPSAILSYELKTGLPEGSVEKVGLEVSLENGIFAASPDGRVGEEGIVEIKCPYSIRDLKPHDWPTSSSDCPLKLQNGTLVLKTHNHYFQIVQQLHVTKRMWCDYVVWTPNDIFIQRIERNEETASTWEKMKMKLQKFWTEDLAPELVDSRLEGATKIIGAQNLVLSEGKDLRSQERRDS</sequence>
<dbReference type="Pfam" id="PF20700">
    <property type="entry name" value="Mutator"/>
    <property type="match status" value="1"/>
</dbReference>
<evidence type="ECO:0000313" key="3">
    <source>
        <dbReference type="EMBL" id="ODM88232.1"/>
    </source>
</evidence>
<keyword evidence="4" id="KW-1185">Reference proteome</keyword>
<dbReference type="InterPro" id="IPR051703">
    <property type="entry name" value="NF-kappa-B_Signaling_Reg"/>
</dbReference>
<feature type="domain" description="Mutator-like transposase" evidence="2">
    <location>
        <begin position="137"/>
        <end position="382"/>
    </location>
</feature>
<dbReference type="OrthoDB" id="6612265at2759"/>
<protein>
    <submittedName>
        <fullName evidence="3">Uncharacterized protein</fullName>
    </submittedName>
</protein>
<feature type="non-terminal residue" evidence="3">
    <location>
        <position position="1"/>
    </location>
</feature>
<gene>
    <name evidence="3" type="ORF">Ocin01_18450</name>
</gene>
<dbReference type="PANTHER" id="PTHR46609">
    <property type="entry name" value="EXONUCLEASE, PHAGE-TYPE/RECB, C-TERMINAL DOMAIN-CONTAINING PROTEIN"/>
    <property type="match status" value="1"/>
</dbReference>
<dbReference type="Proteomes" id="UP000094527">
    <property type="component" value="Unassembled WGS sequence"/>
</dbReference>
<dbReference type="EMBL" id="LJIJ01003936">
    <property type="protein sequence ID" value="ODM88232.1"/>
    <property type="molecule type" value="Genomic_DNA"/>
</dbReference>
<organism evidence="3 4">
    <name type="scientific">Orchesella cincta</name>
    <name type="common">Springtail</name>
    <name type="synonym">Podura cincta</name>
    <dbReference type="NCBI Taxonomy" id="48709"/>
    <lineage>
        <taxon>Eukaryota</taxon>
        <taxon>Metazoa</taxon>
        <taxon>Ecdysozoa</taxon>
        <taxon>Arthropoda</taxon>
        <taxon>Hexapoda</taxon>
        <taxon>Collembola</taxon>
        <taxon>Entomobryomorpha</taxon>
        <taxon>Entomobryoidea</taxon>
        <taxon>Orchesellidae</taxon>
        <taxon>Orchesellinae</taxon>
        <taxon>Orchesella</taxon>
    </lineage>
</organism>
<evidence type="ECO:0000313" key="4">
    <source>
        <dbReference type="Proteomes" id="UP000094527"/>
    </source>
</evidence>
<reference evidence="3 4" key="1">
    <citation type="journal article" date="2016" name="Genome Biol. Evol.">
        <title>Gene Family Evolution Reflects Adaptation to Soil Environmental Stressors in the Genome of the Collembolan Orchesella cincta.</title>
        <authorList>
            <person name="Faddeeva-Vakhrusheva A."/>
            <person name="Derks M.F."/>
            <person name="Anvar S.Y."/>
            <person name="Agamennone V."/>
            <person name="Suring W."/>
            <person name="Smit S."/>
            <person name="van Straalen N.M."/>
            <person name="Roelofs D."/>
        </authorList>
    </citation>
    <scope>NUCLEOTIDE SEQUENCE [LARGE SCALE GENOMIC DNA]</scope>
    <source>
        <tissue evidence="3">Mixed pool</tissue>
    </source>
</reference>
<comment type="caution">
    <text evidence="3">The sequence shown here is derived from an EMBL/GenBank/DDBJ whole genome shotgun (WGS) entry which is preliminary data.</text>
</comment>
<proteinExistence type="predicted"/>